<dbReference type="PANTHER" id="PTHR46796:SF6">
    <property type="entry name" value="ARAC SUBFAMILY"/>
    <property type="match status" value="1"/>
</dbReference>
<accession>A0ABW8NMR9</accession>
<dbReference type="SUPFAM" id="SSF51215">
    <property type="entry name" value="Regulatory protein AraC"/>
    <property type="match status" value="1"/>
</dbReference>
<protein>
    <submittedName>
        <fullName evidence="5">Helix-turn-helix domain-containing protein</fullName>
    </submittedName>
</protein>
<evidence type="ECO:0000256" key="1">
    <source>
        <dbReference type="ARBA" id="ARBA00023015"/>
    </source>
</evidence>
<evidence type="ECO:0000313" key="5">
    <source>
        <dbReference type="EMBL" id="MFK4754278.1"/>
    </source>
</evidence>
<dbReference type="Pfam" id="PF12833">
    <property type="entry name" value="HTH_18"/>
    <property type="match status" value="1"/>
</dbReference>
<dbReference type="InterPro" id="IPR009057">
    <property type="entry name" value="Homeodomain-like_sf"/>
</dbReference>
<dbReference type="InterPro" id="IPR050204">
    <property type="entry name" value="AraC_XylS_family_regulators"/>
</dbReference>
<dbReference type="Proteomes" id="UP001620597">
    <property type="component" value="Unassembled WGS sequence"/>
</dbReference>
<dbReference type="SUPFAM" id="SSF46689">
    <property type="entry name" value="Homeodomain-like"/>
    <property type="match status" value="1"/>
</dbReference>
<keyword evidence="3" id="KW-0804">Transcription</keyword>
<dbReference type="InterPro" id="IPR018060">
    <property type="entry name" value="HTH_AraC"/>
</dbReference>
<sequence length="333" mass="37386">MTAFTADATVHSAEVGYTPSDESRLRAACRVLSGQQRRLLPDSGTEVRRPVRVERLGEHVQIALEQVSIACHWHVPTGVVQLLVSHAGSHQLSCSGKSYQLQAGDILVVSEGSRMQLVPDGDGFVSILMLPVAELKQAAMGMGWLWRGCHKDIPVCRSPELERLVRDMVKPQYSPGYFHEHIHYYQLRVCYALVLQLWQEPGHCFIANTPIGDRVVHQLRQRVLETILDEPEVSELAAYCQVSVRTLYNRLKATLGCTLGEFIRQLKIECVFQDLNANPRIVRNVTEVAMKYGFSNPGRFAHYYRQHIGELPSETLRRNSAAAANSQTSALRS</sequence>
<keyword evidence="6" id="KW-1185">Reference proteome</keyword>
<dbReference type="Pfam" id="PF02311">
    <property type="entry name" value="AraC_binding"/>
    <property type="match status" value="1"/>
</dbReference>
<dbReference type="SMART" id="SM00342">
    <property type="entry name" value="HTH_ARAC"/>
    <property type="match status" value="1"/>
</dbReference>
<dbReference type="InterPro" id="IPR003313">
    <property type="entry name" value="AraC-bd"/>
</dbReference>
<evidence type="ECO:0000259" key="4">
    <source>
        <dbReference type="PROSITE" id="PS01124"/>
    </source>
</evidence>
<evidence type="ECO:0000256" key="2">
    <source>
        <dbReference type="ARBA" id="ARBA00023125"/>
    </source>
</evidence>
<evidence type="ECO:0000256" key="3">
    <source>
        <dbReference type="ARBA" id="ARBA00023163"/>
    </source>
</evidence>
<gene>
    <name evidence="5" type="ORF">WG929_17845</name>
</gene>
<dbReference type="Gene3D" id="1.10.10.60">
    <property type="entry name" value="Homeodomain-like"/>
    <property type="match status" value="1"/>
</dbReference>
<proteinExistence type="predicted"/>
<dbReference type="EMBL" id="JBBKTX010000027">
    <property type="protein sequence ID" value="MFK4754278.1"/>
    <property type="molecule type" value="Genomic_DNA"/>
</dbReference>
<dbReference type="PANTHER" id="PTHR46796">
    <property type="entry name" value="HTH-TYPE TRANSCRIPTIONAL ACTIVATOR RHAS-RELATED"/>
    <property type="match status" value="1"/>
</dbReference>
<keyword evidence="1" id="KW-0805">Transcription regulation</keyword>
<keyword evidence="2" id="KW-0238">DNA-binding</keyword>
<evidence type="ECO:0000313" key="6">
    <source>
        <dbReference type="Proteomes" id="UP001620597"/>
    </source>
</evidence>
<organism evidence="5 6">
    <name type="scientific">Oceanobacter antarcticus</name>
    <dbReference type="NCBI Taxonomy" id="3133425"/>
    <lineage>
        <taxon>Bacteria</taxon>
        <taxon>Pseudomonadati</taxon>
        <taxon>Pseudomonadota</taxon>
        <taxon>Gammaproteobacteria</taxon>
        <taxon>Oceanospirillales</taxon>
        <taxon>Oceanospirillaceae</taxon>
        <taxon>Oceanobacter</taxon>
    </lineage>
</organism>
<dbReference type="RefSeq" id="WP_416207187.1">
    <property type="nucleotide sequence ID" value="NZ_JBBKTX010000027.1"/>
</dbReference>
<reference evidence="5 6" key="1">
    <citation type="submission" date="2024-03" db="EMBL/GenBank/DDBJ databases">
        <title>High-quality draft genome sequence of Oceanobacter sp. wDCs-4.</title>
        <authorList>
            <person name="Dong C."/>
        </authorList>
    </citation>
    <scope>NUCLEOTIDE SEQUENCE [LARGE SCALE GENOMIC DNA]</scope>
    <source>
        <strain evidence="6">wDCs-4</strain>
    </source>
</reference>
<name>A0ABW8NMR9_9GAMM</name>
<dbReference type="InterPro" id="IPR037923">
    <property type="entry name" value="HTH-like"/>
</dbReference>
<dbReference type="PROSITE" id="PS01124">
    <property type="entry name" value="HTH_ARAC_FAMILY_2"/>
    <property type="match status" value="1"/>
</dbReference>
<comment type="caution">
    <text evidence="5">The sequence shown here is derived from an EMBL/GenBank/DDBJ whole genome shotgun (WGS) entry which is preliminary data.</text>
</comment>
<feature type="domain" description="HTH araC/xylS-type" evidence="4">
    <location>
        <begin position="213"/>
        <end position="318"/>
    </location>
</feature>